<reference evidence="2" key="4">
    <citation type="submission" date="2025-09" db="UniProtKB">
        <authorList>
            <consortium name="Ensembl"/>
        </authorList>
    </citation>
    <scope>IDENTIFICATION</scope>
</reference>
<proteinExistence type="predicted"/>
<feature type="transmembrane region" description="Helical" evidence="1">
    <location>
        <begin position="20"/>
        <end position="41"/>
    </location>
</feature>
<keyword evidence="3" id="KW-1185">Reference proteome</keyword>
<dbReference type="EMBL" id="EAAA01002120">
    <property type="status" value="NOT_ANNOTATED_CDS"/>
    <property type="molecule type" value="Genomic_DNA"/>
</dbReference>
<dbReference type="Proteomes" id="UP000008144">
    <property type="component" value="Chromosome 5"/>
</dbReference>
<keyword evidence="1" id="KW-0472">Membrane</keyword>
<keyword evidence="1" id="KW-0812">Transmembrane</keyword>
<organism evidence="2 3">
    <name type="scientific">Ciona intestinalis</name>
    <name type="common">Transparent sea squirt</name>
    <name type="synonym">Ascidia intestinalis</name>
    <dbReference type="NCBI Taxonomy" id="7719"/>
    <lineage>
        <taxon>Eukaryota</taxon>
        <taxon>Metazoa</taxon>
        <taxon>Chordata</taxon>
        <taxon>Tunicata</taxon>
        <taxon>Ascidiacea</taxon>
        <taxon>Phlebobranchia</taxon>
        <taxon>Cionidae</taxon>
        <taxon>Ciona</taxon>
    </lineage>
</organism>
<sequence>MGNTNCQSSSMFSKSKVSTFFDFLPPAVYTRLFILTVLAPYRWYFVDYKRLLIFVTYHHELQVVF</sequence>
<reference evidence="2" key="2">
    <citation type="journal article" date="2008" name="Genome Biol.">
        <title>Improved genome assembly and evidence-based global gene model set for the chordate Ciona intestinalis: new insight into intron and operon populations.</title>
        <authorList>
            <person name="Satou Y."/>
            <person name="Mineta K."/>
            <person name="Ogasawara M."/>
            <person name="Sasakura Y."/>
            <person name="Shoguchi E."/>
            <person name="Ueno K."/>
            <person name="Yamada L."/>
            <person name="Matsumoto J."/>
            <person name="Wasserscheid J."/>
            <person name="Dewar K."/>
            <person name="Wiley G.B."/>
            <person name="Macmil S.L."/>
            <person name="Roe B.A."/>
            <person name="Zeller R.W."/>
            <person name="Hastings K.E."/>
            <person name="Lemaire P."/>
            <person name="Lindquist E."/>
            <person name="Endo T."/>
            <person name="Hotta K."/>
            <person name="Inaba K."/>
        </authorList>
    </citation>
    <scope>NUCLEOTIDE SEQUENCE [LARGE SCALE GENOMIC DNA]</scope>
    <source>
        <strain evidence="2">wild type</strain>
    </source>
</reference>
<dbReference type="AlphaFoldDB" id="H2XWB2"/>
<reference evidence="3" key="1">
    <citation type="journal article" date="2002" name="Science">
        <title>The draft genome of Ciona intestinalis: insights into chordate and vertebrate origins.</title>
        <authorList>
            <person name="Dehal P."/>
            <person name="Satou Y."/>
            <person name="Campbell R.K."/>
            <person name="Chapman J."/>
            <person name="Degnan B."/>
            <person name="De Tomaso A."/>
            <person name="Davidson B."/>
            <person name="Di Gregorio A."/>
            <person name="Gelpke M."/>
            <person name="Goodstein D.M."/>
            <person name="Harafuji N."/>
            <person name="Hastings K.E."/>
            <person name="Ho I."/>
            <person name="Hotta K."/>
            <person name="Huang W."/>
            <person name="Kawashima T."/>
            <person name="Lemaire P."/>
            <person name="Martinez D."/>
            <person name="Meinertzhagen I.A."/>
            <person name="Necula S."/>
            <person name="Nonaka M."/>
            <person name="Putnam N."/>
            <person name="Rash S."/>
            <person name="Saiga H."/>
            <person name="Satake M."/>
            <person name="Terry A."/>
            <person name="Yamada L."/>
            <person name="Wang H.G."/>
            <person name="Awazu S."/>
            <person name="Azumi K."/>
            <person name="Boore J."/>
            <person name="Branno M."/>
            <person name="Chin-Bow S."/>
            <person name="DeSantis R."/>
            <person name="Doyle S."/>
            <person name="Francino P."/>
            <person name="Keys D.N."/>
            <person name="Haga S."/>
            <person name="Hayashi H."/>
            <person name="Hino K."/>
            <person name="Imai K.S."/>
            <person name="Inaba K."/>
            <person name="Kano S."/>
            <person name="Kobayashi K."/>
            <person name="Kobayashi M."/>
            <person name="Lee B.I."/>
            <person name="Makabe K.W."/>
            <person name="Manohar C."/>
            <person name="Matassi G."/>
            <person name="Medina M."/>
            <person name="Mochizuki Y."/>
            <person name="Mount S."/>
            <person name="Morishita T."/>
            <person name="Miura S."/>
            <person name="Nakayama A."/>
            <person name="Nishizaka S."/>
            <person name="Nomoto H."/>
            <person name="Ohta F."/>
            <person name="Oishi K."/>
            <person name="Rigoutsos I."/>
            <person name="Sano M."/>
            <person name="Sasaki A."/>
            <person name="Sasakura Y."/>
            <person name="Shoguchi E."/>
            <person name="Shin-i T."/>
            <person name="Spagnuolo A."/>
            <person name="Stainier D."/>
            <person name="Suzuki M.M."/>
            <person name="Tassy O."/>
            <person name="Takatori N."/>
            <person name="Tokuoka M."/>
            <person name="Yagi K."/>
            <person name="Yoshizaki F."/>
            <person name="Wada S."/>
            <person name="Zhang C."/>
            <person name="Hyatt P.D."/>
            <person name="Larimer F."/>
            <person name="Detter C."/>
            <person name="Doggett N."/>
            <person name="Glavina T."/>
            <person name="Hawkins T."/>
            <person name="Richardson P."/>
            <person name="Lucas S."/>
            <person name="Kohara Y."/>
            <person name="Levine M."/>
            <person name="Satoh N."/>
            <person name="Rokhsar D.S."/>
        </authorList>
    </citation>
    <scope>NUCLEOTIDE SEQUENCE [LARGE SCALE GENOMIC DNA]</scope>
</reference>
<accession>H2XWB2</accession>
<keyword evidence="1" id="KW-1133">Transmembrane helix</keyword>
<dbReference type="HOGENOM" id="CLU_2848995_0_0_1"/>
<name>H2XWB2_CIOIN</name>
<evidence type="ECO:0000256" key="1">
    <source>
        <dbReference type="SAM" id="Phobius"/>
    </source>
</evidence>
<dbReference type="Ensembl" id="ENSCINT00000033668.1">
    <property type="protein sequence ID" value="ENSCINP00000033946.1"/>
    <property type="gene ID" value="ENSCING00000024881.1"/>
</dbReference>
<dbReference type="InParanoid" id="H2XWB2"/>
<evidence type="ECO:0000313" key="2">
    <source>
        <dbReference type="Ensembl" id="ENSCINP00000033946.1"/>
    </source>
</evidence>
<evidence type="ECO:0000313" key="3">
    <source>
        <dbReference type="Proteomes" id="UP000008144"/>
    </source>
</evidence>
<reference evidence="2" key="3">
    <citation type="submission" date="2025-08" db="UniProtKB">
        <authorList>
            <consortium name="Ensembl"/>
        </authorList>
    </citation>
    <scope>IDENTIFICATION</scope>
</reference>
<protein>
    <submittedName>
        <fullName evidence="2">Uncharacterized protein</fullName>
    </submittedName>
</protein>